<keyword evidence="3 6" id="KW-0479">Metal-binding</keyword>
<comment type="subunit">
    <text evidence="6">Forms a complex with DabB.</text>
</comment>
<feature type="binding site" evidence="6">
    <location>
        <position position="349"/>
    </location>
    <ligand>
        <name>Zn(2+)</name>
        <dbReference type="ChEBI" id="CHEBI:29105"/>
    </ligand>
</feature>
<feature type="binding site" evidence="6">
    <location>
        <position position="546"/>
    </location>
    <ligand>
        <name>Zn(2+)</name>
        <dbReference type="ChEBI" id="CHEBI:29105"/>
    </ligand>
</feature>
<dbReference type="HAMAP" id="MF_01871">
    <property type="entry name" value="DabA"/>
    <property type="match status" value="1"/>
</dbReference>
<keyword evidence="2 6" id="KW-1003">Cell membrane</keyword>
<feature type="binding site" evidence="6">
    <location>
        <position position="351"/>
    </location>
    <ligand>
        <name>Zn(2+)</name>
        <dbReference type="ChEBI" id="CHEBI:29105"/>
    </ligand>
</feature>
<dbReference type="InterPro" id="IPR018752">
    <property type="entry name" value="DabA"/>
</dbReference>
<evidence type="ECO:0000313" key="7">
    <source>
        <dbReference type="EMBL" id="MTI24709.1"/>
    </source>
</evidence>
<dbReference type="RefSeq" id="WP_155170750.1">
    <property type="nucleotide sequence ID" value="NZ_BAAAFL010000068.1"/>
</dbReference>
<name>A0ABW9RMV8_9BACT</name>
<dbReference type="Pfam" id="PF10070">
    <property type="entry name" value="DabA"/>
    <property type="match status" value="1"/>
</dbReference>
<organism evidence="7 8">
    <name type="scientific">Fulvivirga kasyanovii</name>
    <dbReference type="NCBI Taxonomy" id="396812"/>
    <lineage>
        <taxon>Bacteria</taxon>
        <taxon>Pseudomonadati</taxon>
        <taxon>Bacteroidota</taxon>
        <taxon>Cytophagia</taxon>
        <taxon>Cytophagales</taxon>
        <taxon>Fulvivirgaceae</taxon>
        <taxon>Fulvivirga</taxon>
    </lineage>
</organism>
<accession>A0ABW9RMV8</accession>
<keyword evidence="4 6" id="KW-0862">Zinc</keyword>
<sequence length="836" mass="93099">MRQNISLHSGVAYNLGKHAGLQASMRQACKKIAPVWPLENFVAVNPYLGLTDKKFEHVAQDLATIGGIQMTLPVSFYLKKIDEGRIQRKDIETVLRKRPEEPESNVDEFIKALKSTDDNGMEATPIPTVADIATQLTGKDWNSFVTSRISAWAASYFDNGQAVWSAANKQDNLFEAWKFEARIDRTPGIAGLRGFRQTVNSLPDHPLEATQKALDILKVPEDSLEVYFHRLLLKAGGWSAYAARLDFEHELYGGKDGKLIAFLAILTCWEACLLQCTDHDEVEKKWYEAKIVLSAATVQKEINRQLAQKLILQEAFDLAVQRDIIGKFQKPAVINGKPRRQSKAQAIFCIDVRSEVFRRNLELADSGIETLGFAGFFGFPIKYVPIGHTGGETQCPVLIQHGPTVMEKLPDEQENKLAINHRILQHQIRQVWKAFKSGAITCFSFVSPIGLSYLPKLFTDSFGLTRPVPHPDKVGLKDRHSKNKAVSLEDDMHNDQATGIPIEQRVQMARNALNAMSLTENFARFVLIVGHGSTSVNNPHATGLDCGACAGHSGEANAKVAAAVLNDKKVRTHLAGEGINIPENTVFLACLHDTTTDEVSIYNEHEVPDAQRKELPELKNALVRAGYTSRMERALSMSLKGDTDKAIKMRSKDWSQVRPEWGLAGCSAFVVAPRHRTSDIDFGGRSFLHSYDWKKDRGFAVLELIMTAPMVVTNWISLQYYASTVDNKHFGSGNKTLHNVTAGVGVLEGYSGDLRVGLPMQSVHNGEDYQHEPVRLNVIIEAPVEAMNMVLKKHPAVRNLCDNGWLHLLAMDELGRVSHRYTGGLKWESLESDIIR</sequence>
<dbReference type="PANTHER" id="PTHR38344">
    <property type="entry name" value="UPF0753 PROTEIN AQ_863"/>
    <property type="match status" value="1"/>
</dbReference>
<evidence type="ECO:0000256" key="1">
    <source>
        <dbReference type="ARBA" id="ARBA00022448"/>
    </source>
</evidence>
<dbReference type="Proteomes" id="UP000798808">
    <property type="component" value="Unassembled WGS sequence"/>
</dbReference>
<evidence type="ECO:0000256" key="3">
    <source>
        <dbReference type="ARBA" id="ARBA00022723"/>
    </source>
</evidence>
<evidence type="ECO:0000313" key="8">
    <source>
        <dbReference type="Proteomes" id="UP000798808"/>
    </source>
</evidence>
<comment type="subcellular location">
    <subcellularLocation>
        <location evidence="6">Cell membrane</location>
        <topology evidence="6">Peripheral membrane protein</topology>
    </subcellularLocation>
</comment>
<comment type="cofactor">
    <cofactor evidence="6">
        <name>Zn(2+)</name>
        <dbReference type="ChEBI" id="CHEBI:29105"/>
    </cofactor>
</comment>
<evidence type="ECO:0000256" key="6">
    <source>
        <dbReference type="HAMAP-Rule" id="MF_01871"/>
    </source>
</evidence>
<comment type="similarity">
    <text evidence="6">Belongs to the inorganic carbon transporter (TC 9.A.2) DabA family.</text>
</comment>
<dbReference type="PANTHER" id="PTHR38344:SF1">
    <property type="entry name" value="INORGANIC CARBON TRANSPORTER SUBUNIT DABA-RELATED"/>
    <property type="match status" value="1"/>
</dbReference>
<evidence type="ECO:0000256" key="5">
    <source>
        <dbReference type="ARBA" id="ARBA00023136"/>
    </source>
</evidence>
<evidence type="ECO:0000256" key="4">
    <source>
        <dbReference type="ARBA" id="ARBA00022833"/>
    </source>
</evidence>
<dbReference type="EMBL" id="SMLW01000445">
    <property type="protein sequence ID" value="MTI24709.1"/>
    <property type="molecule type" value="Genomic_DNA"/>
</dbReference>
<comment type="function">
    <text evidence="6">Part of an energy-coupled inorganic carbon pump.</text>
</comment>
<proteinExistence type="inferred from homology"/>
<evidence type="ECO:0000256" key="2">
    <source>
        <dbReference type="ARBA" id="ARBA00022475"/>
    </source>
</evidence>
<gene>
    <name evidence="6" type="primary">dabA</name>
    <name evidence="7" type="ORF">E1163_07110</name>
</gene>
<reference evidence="7 8" key="1">
    <citation type="submission" date="2019-02" db="EMBL/GenBank/DDBJ databases">
        <authorList>
            <person name="Goldberg S.R."/>
            <person name="Haltli B.A."/>
            <person name="Correa H."/>
            <person name="Russell K.G."/>
        </authorList>
    </citation>
    <scope>NUCLEOTIDE SEQUENCE [LARGE SCALE GENOMIC DNA]</scope>
    <source>
        <strain evidence="7 8">JCM 16186</strain>
    </source>
</reference>
<protein>
    <recommendedName>
        <fullName evidence="6">Probable inorganic carbon transporter subunit DabA</fullName>
    </recommendedName>
</protein>
<keyword evidence="8" id="KW-1185">Reference proteome</keyword>
<keyword evidence="5 6" id="KW-0472">Membrane</keyword>
<keyword evidence="1 6" id="KW-0813">Transport</keyword>
<comment type="caution">
    <text evidence="7">The sequence shown here is derived from an EMBL/GenBank/DDBJ whole genome shotgun (WGS) entry which is preliminary data.</text>
</comment>
<feature type="binding site" evidence="6">
    <location>
        <position position="531"/>
    </location>
    <ligand>
        <name>Zn(2+)</name>
        <dbReference type="ChEBI" id="CHEBI:29105"/>
    </ligand>
</feature>